<dbReference type="InterPro" id="IPR011111">
    <property type="entry name" value="Plasmid_RepB"/>
</dbReference>
<name>H0FVQ4_RHIML</name>
<dbReference type="InterPro" id="IPR036086">
    <property type="entry name" value="ParB/Sulfiredoxin_sf"/>
</dbReference>
<evidence type="ECO:0000259" key="1">
    <source>
        <dbReference type="SMART" id="SM00470"/>
    </source>
</evidence>
<sequence length="336" mass="37523">MTAHDLMHVYQREAEKQRLRVKKSDFTQTRLLFIVEALKDLLADEGFLNLLRAEGPLKSLPEGARESRKFAQVLSSITAIGLVEAPVVIADTRSAGTWYLLDGYLRLEALKELGFAEVECLVATDDDTYTYNKRVNRLAPIQEHRMIARAIERGVSSADIADALGLQVESVIRRFRLLEGISPEVAEMLKDTPCSMKVFDVLRQMNAVRQIEAADLMIGQHNLTLMFARAIRAATPDSQLIAAKKMTGAAASTPSGQQIARMERELAALQTQVKSVEETYGIDNLHLTVARGYVTKLLANTRITRWLSYHRQEYLGEFQKIAEIDAIGPQPEAPEA</sequence>
<organism evidence="2 3">
    <name type="scientific">Sinorhizobium meliloti CCNWSX0020</name>
    <dbReference type="NCBI Taxonomy" id="1107881"/>
    <lineage>
        <taxon>Bacteria</taxon>
        <taxon>Pseudomonadati</taxon>
        <taxon>Pseudomonadota</taxon>
        <taxon>Alphaproteobacteria</taxon>
        <taxon>Hyphomicrobiales</taxon>
        <taxon>Rhizobiaceae</taxon>
        <taxon>Sinorhizobium/Ensifer group</taxon>
        <taxon>Sinorhizobium</taxon>
    </lineage>
</organism>
<dbReference type="SMART" id="SM00470">
    <property type="entry name" value="ParB"/>
    <property type="match status" value="1"/>
</dbReference>
<dbReference type="InterPro" id="IPR003115">
    <property type="entry name" value="ParB_N"/>
</dbReference>
<dbReference type="AlphaFoldDB" id="H0FVQ4"/>
<dbReference type="Pfam" id="PF07506">
    <property type="entry name" value="RepB"/>
    <property type="match status" value="1"/>
</dbReference>
<dbReference type="GO" id="GO:0007059">
    <property type="term" value="P:chromosome segregation"/>
    <property type="evidence" value="ECO:0007669"/>
    <property type="project" value="TreeGrafter"/>
</dbReference>
<evidence type="ECO:0000313" key="3">
    <source>
        <dbReference type="Proteomes" id="UP000004038"/>
    </source>
</evidence>
<dbReference type="SUPFAM" id="SSF109709">
    <property type="entry name" value="KorB DNA-binding domain-like"/>
    <property type="match status" value="1"/>
</dbReference>
<protein>
    <submittedName>
        <fullName evidence="2">RepB plasmid partition</fullName>
    </submittedName>
</protein>
<dbReference type="Gene3D" id="3.90.1530.10">
    <property type="entry name" value="Conserved hypothetical protein from pyrococcus furiosus pfu- 392566-001, ParB domain"/>
    <property type="match status" value="1"/>
</dbReference>
<evidence type="ECO:0000313" key="2">
    <source>
        <dbReference type="EMBL" id="EHK78766.1"/>
    </source>
</evidence>
<dbReference type="GO" id="GO:0005694">
    <property type="term" value="C:chromosome"/>
    <property type="evidence" value="ECO:0007669"/>
    <property type="project" value="TreeGrafter"/>
</dbReference>
<dbReference type="InterPro" id="IPR050336">
    <property type="entry name" value="Chromosome_partition/occlusion"/>
</dbReference>
<feature type="domain" description="ParB-like N-terminal" evidence="1">
    <location>
        <begin position="53"/>
        <end position="141"/>
    </location>
</feature>
<dbReference type="Proteomes" id="UP000004038">
    <property type="component" value="Unassembled WGS sequence"/>
</dbReference>
<dbReference type="PANTHER" id="PTHR33375">
    <property type="entry name" value="CHROMOSOME-PARTITIONING PROTEIN PARB-RELATED"/>
    <property type="match status" value="1"/>
</dbReference>
<dbReference type="PATRIC" id="fig|1107881.3.peg.1258"/>
<accession>H0FVQ4</accession>
<dbReference type="PANTHER" id="PTHR33375:SF1">
    <property type="entry name" value="CHROMOSOME-PARTITIONING PROTEIN PARB-RELATED"/>
    <property type="match status" value="1"/>
</dbReference>
<proteinExistence type="predicted"/>
<dbReference type="SUPFAM" id="SSF110849">
    <property type="entry name" value="ParB/Sulfiredoxin"/>
    <property type="match status" value="1"/>
</dbReference>
<dbReference type="Gene3D" id="1.10.10.2830">
    <property type="match status" value="1"/>
</dbReference>
<dbReference type="EMBL" id="AGVV01000008">
    <property type="protein sequence ID" value="EHK78766.1"/>
    <property type="molecule type" value="Genomic_DNA"/>
</dbReference>
<reference evidence="2 3" key="1">
    <citation type="journal article" date="2012" name="J. Bacteriol.">
        <title>Draft Genome Sequence of Sinorhizobium meliloti CCNWSX0020, a Nitrogen-Fixing Symbiont with Copper Tolerance Capability Isolated from Lead-Zinc Mine Tailings.</title>
        <authorList>
            <person name="Li Z."/>
            <person name="Ma Z."/>
            <person name="Hao X."/>
            <person name="Wei G."/>
        </authorList>
    </citation>
    <scope>NUCLEOTIDE SEQUENCE [LARGE SCALE GENOMIC DNA]</scope>
    <source>
        <strain evidence="2 3">CCNWSX0020</strain>
    </source>
</reference>
<gene>
    <name evidence="2" type="ORF">SM0020_06272</name>
</gene>